<dbReference type="Pfam" id="PF00672">
    <property type="entry name" value="HAMP"/>
    <property type="match status" value="1"/>
</dbReference>
<dbReference type="SMART" id="SM00283">
    <property type="entry name" value="MA"/>
    <property type="match status" value="1"/>
</dbReference>
<evidence type="ECO:0000256" key="5">
    <source>
        <dbReference type="PROSITE-ProRule" id="PRU00284"/>
    </source>
</evidence>
<feature type="domain" description="HAMP" evidence="9">
    <location>
        <begin position="332"/>
        <end position="385"/>
    </location>
</feature>
<evidence type="ECO:0000313" key="11">
    <source>
        <dbReference type="Proteomes" id="UP000199598"/>
    </source>
</evidence>
<evidence type="ECO:0000256" key="4">
    <source>
        <dbReference type="ARBA" id="ARBA00029447"/>
    </source>
</evidence>
<dbReference type="PRINTS" id="PR00260">
    <property type="entry name" value="CHEMTRNSDUCR"/>
</dbReference>
<dbReference type="InterPro" id="IPR004090">
    <property type="entry name" value="Chemotax_Me-accpt_rcpt"/>
</dbReference>
<evidence type="ECO:0000259" key="7">
    <source>
        <dbReference type="PROSITE" id="PS50111"/>
    </source>
</evidence>
<dbReference type="RefSeq" id="WP_093523242.1">
    <property type="nucleotide sequence ID" value="NZ_FOSK01000015.1"/>
</dbReference>
<comment type="caution">
    <text evidence="10">The sequence shown here is derived from an EMBL/GenBank/DDBJ whole genome shotgun (WGS) entry which is preliminary data.</text>
</comment>
<proteinExistence type="inferred from homology"/>
<feature type="domain" description="T-SNARE coiled-coil homology" evidence="8">
    <location>
        <begin position="577"/>
        <end position="639"/>
    </location>
</feature>
<dbReference type="Pfam" id="PF22673">
    <property type="entry name" value="MCP-like_PDC_1"/>
    <property type="match status" value="1"/>
</dbReference>
<dbReference type="InterPro" id="IPR000727">
    <property type="entry name" value="T_SNARE_dom"/>
</dbReference>
<evidence type="ECO:0000256" key="6">
    <source>
        <dbReference type="SAM" id="Phobius"/>
    </source>
</evidence>
<keyword evidence="6" id="KW-1133">Transmembrane helix</keyword>
<feature type="domain" description="Methyl-accepting transducer" evidence="7">
    <location>
        <begin position="418"/>
        <end position="661"/>
    </location>
</feature>
<dbReference type="InterPro" id="IPR003660">
    <property type="entry name" value="HAMP_dom"/>
</dbReference>
<dbReference type="CDD" id="cd12913">
    <property type="entry name" value="PDC1_MCP_like"/>
    <property type="match status" value="1"/>
</dbReference>
<dbReference type="SUPFAM" id="SSF58104">
    <property type="entry name" value="Methyl-accepting chemotaxis protein (MCP) signaling domain"/>
    <property type="match status" value="1"/>
</dbReference>
<dbReference type="SMART" id="SM00304">
    <property type="entry name" value="HAMP"/>
    <property type="match status" value="1"/>
</dbReference>
<comment type="similarity">
    <text evidence="4">Belongs to the methyl-accepting chemotaxis (MCP) protein family.</text>
</comment>
<keyword evidence="2" id="KW-1003">Cell membrane</keyword>
<comment type="subcellular location">
    <subcellularLocation>
        <location evidence="1">Cell inner membrane</location>
        <topology evidence="1">Multi-pass membrane protein</topology>
    </subcellularLocation>
</comment>
<dbReference type="Pfam" id="PF00015">
    <property type="entry name" value="MCPsignal"/>
    <property type="match status" value="1"/>
</dbReference>
<keyword evidence="3 5" id="KW-0807">Transducer</keyword>
<dbReference type="Gene3D" id="6.10.340.10">
    <property type="match status" value="1"/>
</dbReference>
<dbReference type="EMBL" id="FOSK01000015">
    <property type="protein sequence ID" value="SFL06236.1"/>
    <property type="molecule type" value="Genomic_DNA"/>
</dbReference>
<dbReference type="Proteomes" id="UP000199598">
    <property type="component" value="Unassembled WGS sequence"/>
</dbReference>
<dbReference type="Gene3D" id="1.10.287.950">
    <property type="entry name" value="Methyl-accepting chemotaxis protein"/>
    <property type="match status" value="1"/>
</dbReference>
<name>A0A1I4EP37_9HYPH</name>
<keyword evidence="2" id="KW-0997">Cell inner membrane</keyword>
<dbReference type="Gene3D" id="3.30.450.20">
    <property type="entry name" value="PAS domain"/>
    <property type="match status" value="1"/>
</dbReference>
<keyword evidence="6" id="KW-0472">Membrane</keyword>
<evidence type="ECO:0000259" key="8">
    <source>
        <dbReference type="PROSITE" id="PS50192"/>
    </source>
</evidence>
<dbReference type="PROSITE" id="PS50192">
    <property type="entry name" value="T_SNARE"/>
    <property type="match status" value="1"/>
</dbReference>
<dbReference type="PANTHER" id="PTHR32089">
    <property type="entry name" value="METHYL-ACCEPTING CHEMOTAXIS PROTEIN MCPB"/>
    <property type="match status" value="1"/>
</dbReference>
<evidence type="ECO:0000256" key="1">
    <source>
        <dbReference type="ARBA" id="ARBA00004429"/>
    </source>
</evidence>
<feature type="transmembrane region" description="Helical" evidence="6">
    <location>
        <begin position="311"/>
        <end position="335"/>
    </location>
</feature>
<dbReference type="CDD" id="cd06225">
    <property type="entry name" value="HAMP"/>
    <property type="match status" value="1"/>
</dbReference>
<evidence type="ECO:0000256" key="3">
    <source>
        <dbReference type="ARBA" id="ARBA00023224"/>
    </source>
</evidence>
<evidence type="ECO:0000259" key="9">
    <source>
        <dbReference type="PROSITE" id="PS50885"/>
    </source>
</evidence>
<keyword evidence="6" id="KW-0812">Transmembrane</keyword>
<dbReference type="InterPro" id="IPR004089">
    <property type="entry name" value="MCPsignal_dom"/>
</dbReference>
<dbReference type="PROSITE" id="PS50111">
    <property type="entry name" value="CHEMOTAXIS_TRANSDUC_2"/>
    <property type="match status" value="1"/>
</dbReference>
<sequence>MAKQKMKLSHRIVSASAAVLLVASSLVISIGTYLSMQTAEQDSRALFNSVASGLAVTAQDLLKESQVISTTLANTYGAEIDSGDASRTNIAQMTEAALRGTTDILGIAVFLQPDVAGKDADYVGKKYASDTGQFVPYFYMENGSVQSLTADIGRADVQRRMRRAMQQKSQFVTEPYTFDVEGKKILSASVLDPILNAKGEAVGVVVIDVDFDKLQEKMGAANFYDTGRLAVVSEDGLWVSHSDRSVLGEKVRPVIESIMNGVRDKANVQEVGDRLFILEKFQLGTTDQYWFAGMSVTTEELTAGARNTRDMALIAAVVSGLIGCIILWFIGNSIARPIVNLTHRMQSLADGNVSDEVQYTGRSDEIGQMANALKVFVTAVSERQSLQSEAEKEHLREAERQKQSAKLIEAFSGTAETALTVIHSRFDELEQTSKELASIAEDTNVQTTATSAASEEATANVQTVASASEELSTSIEEIAQQIARTNKVITQTNDAVQATNTKVLDLDGTAQRIGEVVNLIQDIAEQTNLLALNATIEAARAGEMGKGFAVVATEVKELASQTSKATEEISQQIAEIQGSSKDAVEAIQEITSSIRQVNEFASNIAASVEQQGAATAEITENVHQAATGTQNVSENMVLVAQAAEKTNQSSDLVSKTASSVRQEVVDLREQIDDFLYKVQSV</sequence>
<keyword evidence="11" id="KW-1185">Reference proteome</keyword>
<gene>
    <name evidence="10" type="ORF">SAMN04488518_115120</name>
</gene>
<protein>
    <submittedName>
        <fullName evidence="10">Methyl-accepting chemotaxis sensory transducer with Cache sensor</fullName>
    </submittedName>
</protein>
<dbReference type="PANTHER" id="PTHR32089:SF112">
    <property type="entry name" value="LYSOZYME-LIKE PROTEIN-RELATED"/>
    <property type="match status" value="1"/>
</dbReference>
<evidence type="ECO:0000313" key="10">
    <source>
        <dbReference type="EMBL" id="SFL06236.1"/>
    </source>
</evidence>
<organism evidence="10 11">
    <name type="scientific">Pseudovibrio ascidiaceicola</name>
    <dbReference type="NCBI Taxonomy" id="285279"/>
    <lineage>
        <taxon>Bacteria</taxon>
        <taxon>Pseudomonadati</taxon>
        <taxon>Pseudomonadota</taxon>
        <taxon>Alphaproteobacteria</taxon>
        <taxon>Hyphomicrobiales</taxon>
        <taxon>Stappiaceae</taxon>
        <taxon>Pseudovibrio</taxon>
    </lineage>
</organism>
<accession>A0A1I4EP37</accession>
<reference evidence="10 11" key="1">
    <citation type="submission" date="2016-10" db="EMBL/GenBank/DDBJ databases">
        <authorList>
            <person name="Varghese N."/>
            <person name="Submissions S."/>
        </authorList>
    </citation>
    <scope>NUCLEOTIDE SEQUENCE [LARGE SCALE GENOMIC DNA]</scope>
    <source>
        <strain evidence="10 11">DSM 16392</strain>
    </source>
</reference>
<dbReference type="PROSITE" id="PS50885">
    <property type="entry name" value="HAMP"/>
    <property type="match status" value="1"/>
</dbReference>
<evidence type="ECO:0000256" key="2">
    <source>
        <dbReference type="ARBA" id="ARBA00022519"/>
    </source>
</evidence>